<reference evidence="4 5" key="1">
    <citation type="journal article" date="2019" name="ISME J.">
        <title>Genome analyses of uncultured TG2/ZB3 bacteria in 'Margulisbacteria' specifically attached to ectosymbiotic spirochetes of protists in the termite gut.</title>
        <authorList>
            <person name="Utami Y.D."/>
            <person name="Kuwahara H."/>
            <person name="Igai K."/>
            <person name="Murakami T."/>
            <person name="Sugaya K."/>
            <person name="Morikawa T."/>
            <person name="Nagura Y."/>
            <person name="Yuki M."/>
            <person name="Deevong P."/>
            <person name="Inoue T."/>
            <person name="Kihara K."/>
            <person name="Lo N."/>
            <person name="Yamada A."/>
            <person name="Ohkuma M."/>
            <person name="Hongoh Y."/>
        </authorList>
    </citation>
    <scope>NUCLEOTIDE SEQUENCE [LARGE SCALE GENOMIC DNA]</scope>
    <source>
        <strain evidence="4">NkOx7-02</strain>
    </source>
</reference>
<proteinExistence type="inferred from homology"/>
<comment type="similarity">
    <text evidence="3">Belongs to the bacterial histone-like protein family.</text>
</comment>
<organism evidence="4 5">
    <name type="scientific">Candidatus Termititenax persephonae</name>
    <dbReference type="NCBI Taxonomy" id="2218525"/>
    <lineage>
        <taxon>Bacteria</taxon>
        <taxon>Bacillati</taxon>
        <taxon>Candidatus Margulisiibacteriota</taxon>
        <taxon>Candidatus Termititenacia</taxon>
        <taxon>Candidatus Termititenacales</taxon>
        <taxon>Candidatus Termititenacaceae</taxon>
        <taxon>Candidatus Termititenax</taxon>
    </lineage>
</organism>
<protein>
    <submittedName>
        <fullName evidence="4">DNA-binding protein HU-beta</fullName>
    </submittedName>
</protein>
<accession>A0A388TEG9</accession>
<name>A0A388TEG9_9BACT</name>
<dbReference type="Gene3D" id="4.10.520.10">
    <property type="entry name" value="IHF-like DNA-binding proteins"/>
    <property type="match status" value="1"/>
</dbReference>
<dbReference type="SMART" id="SM00411">
    <property type="entry name" value="BHL"/>
    <property type="match status" value="1"/>
</dbReference>
<keyword evidence="1" id="KW-0226">DNA condensation</keyword>
<comment type="caution">
    <text evidence="4">The sequence shown here is derived from an EMBL/GenBank/DDBJ whole genome shotgun (WGS) entry which is preliminary data.</text>
</comment>
<dbReference type="GO" id="GO:0030261">
    <property type="term" value="P:chromosome condensation"/>
    <property type="evidence" value="ECO:0007669"/>
    <property type="project" value="UniProtKB-KW"/>
</dbReference>
<keyword evidence="2 4" id="KW-0238">DNA-binding</keyword>
<dbReference type="Proteomes" id="UP000275925">
    <property type="component" value="Unassembled WGS sequence"/>
</dbReference>
<dbReference type="EMBL" id="BGZO01000001">
    <property type="protein sequence ID" value="GBR75383.1"/>
    <property type="molecule type" value="Genomic_DNA"/>
</dbReference>
<gene>
    <name evidence="4" type="primary">hupB</name>
    <name evidence="4" type="ORF">NO2_0064</name>
</gene>
<dbReference type="GO" id="GO:0003677">
    <property type="term" value="F:DNA binding"/>
    <property type="evidence" value="ECO:0007669"/>
    <property type="project" value="UniProtKB-KW"/>
</dbReference>
<dbReference type="Pfam" id="PF00216">
    <property type="entry name" value="Bac_DNA_binding"/>
    <property type="match status" value="1"/>
</dbReference>
<evidence type="ECO:0000256" key="3">
    <source>
        <dbReference type="RuleBase" id="RU003939"/>
    </source>
</evidence>
<dbReference type="InterPro" id="IPR020816">
    <property type="entry name" value="Histone-like_DNA-bd_CS"/>
</dbReference>
<evidence type="ECO:0000313" key="5">
    <source>
        <dbReference type="Proteomes" id="UP000275925"/>
    </source>
</evidence>
<dbReference type="PROSITE" id="PS00045">
    <property type="entry name" value="HISTONE_LIKE"/>
    <property type="match status" value="1"/>
</dbReference>
<dbReference type="AlphaFoldDB" id="A0A388TEG9"/>
<dbReference type="PANTHER" id="PTHR33175">
    <property type="entry name" value="DNA-BINDING PROTEIN HU"/>
    <property type="match status" value="1"/>
</dbReference>
<dbReference type="InterPro" id="IPR010992">
    <property type="entry name" value="IHF-like_DNA-bd_dom_sf"/>
</dbReference>
<dbReference type="GO" id="GO:0030527">
    <property type="term" value="F:structural constituent of chromatin"/>
    <property type="evidence" value="ECO:0007669"/>
    <property type="project" value="InterPro"/>
</dbReference>
<dbReference type="SUPFAM" id="SSF47729">
    <property type="entry name" value="IHF-like DNA-binding proteins"/>
    <property type="match status" value="1"/>
</dbReference>
<dbReference type="PRINTS" id="PR01727">
    <property type="entry name" value="DNABINDINGHU"/>
</dbReference>
<dbReference type="PANTHER" id="PTHR33175:SF3">
    <property type="entry name" value="DNA-BINDING PROTEIN HU-BETA"/>
    <property type="match status" value="1"/>
</dbReference>
<evidence type="ECO:0000256" key="2">
    <source>
        <dbReference type="ARBA" id="ARBA00023125"/>
    </source>
</evidence>
<evidence type="ECO:0000313" key="4">
    <source>
        <dbReference type="EMBL" id="GBR75383.1"/>
    </source>
</evidence>
<keyword evidence="5" id="KW-1185">Reference proteome</keyword>
<dbReference type="CDD" id="cd13831">
    <property type="entry name" value="HU"/>
    <property type="match status" value="1"/>
</dbReference>
<dbReference type="InterPro" id="IPR000119">
    <property type="entry name" value="Hist_DNA-bd"/>
</dbReference>
<evidence type="ECO:0000256" key="1">
    <source>
        <dbReference type="ARBA" id="ARBA00023067"/>
    </source>
</evidence>
<sequence>MNQKELAGQVAKQLNLNKVEVEEILDCFLRNIITALAAGEKIRLVGFGIFEAHTRAGREGRNPQTGEKIFIPETRTPAFISGRVLKDAVRHKNADT</sequence>
<dbReference type="GO" id="GO:0005829">
    <property type="term" value="C:cytosol"/>
    <property type="evidence" value="ECO:0007669"/>
    <property type="project" value="TreeGrafter"/>
</dbReference>